<protein>
    <submittedName>
        <fullName evidence="1">Uncharacterized protein</fullName>
    </submittedName>
</protein>
<dbReference type="EMBL" id="MU275887">
    <property type="protein sequence ID" value="KAI0048420.1"/>
    <property type="molecule type" value="Genomic_DNA"/>
</dbReference>
<evidence type="ECO:0000313" key="2">
    <source>
        <dbReference type="Proteomes" id="UP000814033"/>
    </source>
</evidence>
<gene>
    <name evidence="1" type="ORF">FA95DRAFT_1076250</name>
</gene>
<reference evidence="1" key="2">
    <citation type="journal article" date="2022" name="New Phytol.">
        <title>Evolutionary transition to the ectomycorrhizal habit in the genomes of a hyperdiverse lineage of mushroom-forming fungi.</title>
        <authorList>
            <person name="Looney B."/>
            <person name="Miyauchi S."/>
            <person name="Morin E."/>
            <person name="Drula E."/>
            <person name="Courty P.E."/>
            <person name="Kohler A."/>
            <person name="Kuo A."/>
            <person name="LaButti K."/>
            <person name="Pangilinan J."/>
            <person name="Lipzen A."/>
            <person name="Riley R."/>
            <person name="Andreopoulos W."/>
            <person name="He G."/>
            <person name="Johnson J."/>
            <person name="Nolan M."/>
            <person name="Tritt A."/>
            <person name="Barry K.W."/>
            <person name="Grigoriev I.V."/>
            <person name="Nagy L.G."/>
            <person name="Hibbett D."/>
            <person name="Henrissat B."/>
            <person name="Matheny P.B."/>
            <person name="Labbe J."/>
            <person name="Martin F.M."/>
        </authorList>
    </citation>
    <scope>NUCLEOTIDE SEQUENCE</scope>
    <source>
        <strain evidence="1">FP105234-sp</strain>
    </source>
</reference>
<comment type="caution">
    <text evidence="1">The sequence shown here is derived from an EMBL/GenBank/DDBJ whole genome shotgun (WGS) entry which is preliminary data.</text>
</comment>
<keyword evidence="2" id="KW-1185">Reference proteome</keyword>
<dbReference type="Proteomes" id="UP000814033">
    <property type="component" value="Unassembled WGS sequence"/>
</dbReference>
<proteinExistence type="predicted"/>
<organism evidence="1 2">
    <name type="scientific">Auriscalpium vulgare</name>
    <dbReference type="NCBI Taxonomy" id="40419"/>
    <lineage>
        <taxon>Eukaryota</taxon>
        <taxon>Fungi</taxon>
        <taxon>Dikarya</taxon>
        <taxon>Basidiomycota</taxon>
        <taxon>Agaricomycotina</taxon>
        <taxon>Agaricomycetes</taxon>
        <taxon>Russulales</taxon>
        <taxon>Auriscalpiaceae</taxon>
        <taxon>Auriscalpium</taxon>
    </lineage>
</organism>
<name>A0ACB8RXS7_9AGAM</name>
<accession>A0ACB8RXS7</accession>
<evidence type="ECO:0000313" key="1">
    <source>
        <dbReference type="EMBL" id="KAI0048420.1"/>
    </source>
</evidence>
<sequence>MSPPFVDPPATEHATAPVFDSFAPTSVPEVDVAMMSDHMANSQANPLPAYEEWTVPNITISPAVVEGSQPSMELPEQDFSSVADDFYSTPPIAIVPPSVVNTPFIDKENVAPLPMPTLPNEQSWSASAVDEPSLSRTEPSLSSTEPSWFPFEEPSLPTPTIALREPAVSRRRRNIPLPHDPLLAETALPSYGTPSTHRHEKVSRNRHNPYTKKYEERTRDPRPRPKLSNTSPQDDLLDGLDAFSSLPTVSPMGRRSRPSSRRHRHQPLAGSLLFSDVSFIKGEMHVGYPPGFEDPYVLREVDRLLSQDVTVTPPSPEPEEPTEPVCEHDALADAFANTTLEPTNEDPAQASNEDEGDDDQEERVYTEKDIFGVDTDDEGFDSDATRGPQTPAASEEVVDAFLESVVAQVRLTNPTDLDFFYPEFSPVMTADEKDAAMLASLMQRTSV</sequence>
<reference evidence="1" key="1">
    <citation type="submission" date="2021-02" db="EMBL/GenBank/DDBJ databases">
        <authorList>
            <consortium name="DOE Joint Genome Institute"/>
            <person name="Ahrendt S."/>
            <person name="Looney B.P."/>
            <person name="Miyauchi S."/>
            <person name="Morin E."/>
            <person name="Drula E."/>
            <person name="Courty P.E."/>
            <person name="Chicoki N."/>
            <person name="Fauchery L."/>
            <person name="Kohler A."/>
            <person name="Kuo A."/>
            <person name="Labutti K."/>
            <person name="Pangilinan J."/>
            <person name="Lipzen A."/>
            <person name="Riley R."/>
            <person name="Andreopoulos W."/>
            <person name="He G."/>
            <person name="Johnson J."/>
            <person name="Barry K.W."/>
            <person name="Grigoriev I.V."/>
            <person name="Nagy L."/>
            <person name="Hibbett D."/>
            <person name="Henrissat B."/>
            <person name="Matheny P.B."/>
            <person name="Labbe J."/>
            <person name="Martin F."/>
        </authorList>
    </citation>
    <scope>NUCLEOTIDE SEQUENCE</scope>
    <source>
        <strain evidence="1">FP105234-sp</strain>
    </source>
</reference>